<dbReference type="CDD" id="cd04665">
    <property type="entry name" value="NUDIX_RppH"/>
    <property type="match status" value="1"/>
</dbReference>
<dbReference type="PANTHER" id="PTHR43046">
    <property type="entry name" value="GDP-MANNOSE MANNOSYL HYDROLASE"/>
    <property type="match status" value="1"/>
</dbReference>
<feature type="domain" description="Nudix hydrolase" evidence="3">
    <location>
        <begin position="17"/>
        <end position="148"/>
    </location>
</feature>
<comment type="caution">
    <text evidence="4">The sequence shown here is derived from an EMBL/GenBank/DDBJ whole genome shotgun (WGS) entry which is preliminary data.</text>
</comment>
<dbReference type="AlphaFoldDB" id="A0A8J7QEI7"/>
<dbReference type="InterPro" id="IPR015797">
    <property type="entry name" value="NUDIX_hydrolase-like_dom_sf"/>
</dbReference>
<organism evidence="4 5">
    <name type="scientific">Acanthopleuribacter pedis</name>
    <dbReference type="NCBI Taxonomy" id="442870"/>
    <lineage>
        <taxon>Bacteria</taxon>
        <taxon>Pseudomonadati</taxon>
        <taxon>Acidobacteriota</taxon>
        <taxon>Holophagae</taxon>
        <taxon>Acanthopleuribacterales</taxon>
        <taxon>Acanthopleuribacteraceae</taxon>
        <taxon>Acanthopleuribacter</taxon>
    </lineage>
</organism>
<dbReference type="InterPro" id="IPR000086">
    <property type="entry name" value="NUDIX_hydrolase_dom"/>
</dbReference>
<proteinExistence type="predicted"/>
<keyword evidence="5" id="KW-1185">Reference proteome</keyword>
<dbReference type="Gene3D" id="3.90.79.10">
    <property type="entry name" value="Nucleoside Triphosphate Pyrophosphohydrolase"/>
    <property type="match status" value="1"/>
</dbReference>
<dbReference type="Pfam" id="PF00293">
    <property type="entry name" value="NUDIX"/>
    <property type="match status" value="1"/>
</dbReference>
<gene>
    <name evidence="4" type="ORF">J3U88_32130</name>
</gene>
<dbReference type="GO" id="GO:0016787">
    <property type="term" value="F:hydrolase activity"/>
    <property type="evidence" value="ECO:0007669"/>
    <property type="project" value="UniProtKB-KW"/>
</dbReference>
<dbReference type="EMBL" id="JAFREP010000051">
    <property type="protein sequence ID" value="MBO1323157.1"/>
    <property type="molecule type" value="Genomic_DNA"/>
</dbReference>
<evidence type="ECO:0000256" key="1">
    <source>
        <dbReference type="ARBA" id="ARBA00001946"/>
    </source>
</evidence>
<accession>A0A8J7QEI7</accession>
<evidence type="ECO:0000259" key="3">
    <source>
        <dbReference type="PROSITE" id="PS51462"/>
    </source>
</evidence>
<keyword evidence="2" id="KW-0378">Hydrolase</keyword>
<name>A0A8J7QEI7_9BACT</name>
<dbReference type="InterPro" id="IPR014078">
    <property type="entry name" value="Nudix_YtkD"/>
</dbReference>
<evidence type="ECO:0000313" key="4">
    <source>
        <dbReference type="EMBL" id="MBO1323157.1"/>
    </source>
</evidence>
<protein>
    <submittedName>
        <fullName evidence="4">NUDIX domain-containing protein</fullName>
    </submittedName>
</protein>
<comment type="cofactor">
    <cofactor evidence="1">
        <name>Mg(2+)</name>
        <dbReference type="ChEBI" id="CHEBI:18420"/>
    </cofactor>
</comment>
<dbReference type="PROSITE" id="PS51462">
    <property type="entry name" value="NUDIX"/>
    <property type="match status" value="1"/>
</dbReference>
<dbReference type="RefSeq" id="WP_207863132.1">
    <property type="nucleotide sequence ID" value="NZ_JAFREP010000051.1"/>
</dbReference>
<dbReference type="SUPFAM" id="SSF55811">
    <property type="entry name" value="Nudix"/>
    <property type="match status" value="1"/>
</dbReference>
<evidence type="ECO:0000313" key="5">
    <source>
        <dbReference type="Proteomes" id="UP000664417"/>
    </source>
</evidence>
<sequence length="151" mass="17251">MFSHLCLDQFPLVTVPDHQLGWAVVAANYLGKWLFVKHKRRDSFEIPGGTREPHESIEQCARRELFEETGALSFELRPLGDYRLRVAPKRFTYGALFLANVAQLGALPPCEIDRVETFSSLPKNLTYPKVHADLFQYAKNHHDRQLSATPS</sequence>
<dbReference type="Proteomes" id="UP000664417">
    <property type="component" value="Unassembled WGS sequence"/>
</dbReference>
<dbReference type="InterPro" id="IPR020084">
    <property type="entry name" value="NUDIX_hydrolase_CS"/>
</dbReference>
<evidence type="ECO:0000256" key="2">
    <source>
        <dbReference type="ARBA" id="ARBA00022801"/>
    </source>
</evidence>
<dbReference type="PROSITE" id="PS00893">
    <property type="entry name" value="NUDIX_BOX"/>
    <property type="match status" value="1"/>
</dbReference>
<reference evidence="4" key="1">
    <citation type="submission" date="2021-03" db="EMBL/GenBank/DDBJ databases">
        <authorList>
            <person name="Wang G."/>
        </authorList>
    </citation>
    <scope>NUCLEOTIDE SEQUENCE</scope>
    <source>
        <strain evidence="4">KCTC 12899</strain>
    </source>
</reference>
<dbReference type="PANTHER" id="PTHR43046:SF16">
    <property type="entry name" value="ADP-RIBOSE PYROPHOSPHATASE YJHB-RELATED"/>
    <property type="match status" value="1"/>
</dbReference>